<keyword evidence="6" id="KW-0564">Palmitate</keyword>
<evidence type="ECO:0000256" key="7">
    <source>
        <dbReference type="ARBA" id="ARBA00023288"/>
    </source>
</evidence>
<comment type="similarity">
    <text evidence="10">Belongs to the DHHC palmitoyltransferase family.</text>
</comment>
<dbReference type="InterPro" id="IPR039859">
    <property type="entry name" value="PFA4/ZDH16/20/ERF2-like"/>
</dbReference>
<feature type="transmembrane region" description="Helical" evidence="10">
    <location>
        <begin position="130"/>
        <end position="152"/>
    </location>
</feature>
<dbReference type="GO" id="GO:0016020">
    <property type="term" value="C:membrane"/>
    <property type="evidence" value="ECO:0007669"/>
    <property type="project" value="UniProtKB-SubCell"/>
</dbReference>
<keyword evidence="13" id="KW-1185">Reference proteome</keyword>
<dbReference type="AlphaFoldDB" id="A5DR46"/>
<sequence length="307" mass="35585">MSQSQQIRYQIYVTMVWISYAVAIVKSPGSPPQTYTPERGHWKRWCYKCKVQKPPRTHHCKSCNKCVLQMDHHCPWTLNCVGHGNLPHFLRFLVWVVFTAAYTFVKLFQRAISFYHDRNLPMYLTNKGEMVAVIFLLPLVGFIWLSVSILLIRCVIHVVTGTTQIEAWEKERIENQVTTQRFWDKVGDNYKSCHGRELPKLESWIRPGSPMRADDIIFPYDHGFYKNTVNALGPPWKWLLPWSGPSTDGIHYEINYDEQLDLPWPPDGGFKSGGEPHVYRDNSSEWTNDMGETLQDYGVDIAAEASS</sequence>
<dbReference type="Proteomes" id="UP000001997">
    <property type="component" value="Unassembled WGS sequence"/>
</dbReference>
<accession>A5DR46</accession>
<reference evidence="12 13" key="1">
    <citation type="journal article" date="2009" name="Nature">
        <title>Evolution of pathogenicity and sexual reproduction in eight Candida genomes.</title>
        <authorList>
            <person name="Butler G."/>
            <person name="Rasmussen M.D."/>
            <person name="Lin M.F."/>
            <person name="Santos M.A."/>
            <person name="Sakthikumar S."/>
            <person name="Munro C.A."/>
            <person name="Rheinbay E."/>
            <person name="Grabherr M."/>
            <person name="Forche A."/>
            <person name="Reedy J.L."/>
            <person name="Agrafioti I."/>
            <person name="Arnaud M.B."/>
            <person name="Bates S."/>
            <person name="Brown A.J."/>
            <person name="Brunke S."/>
            <person name="Costanzo M.C."/>
            <person name="Fitzpatrick D.A."/>
            <person name="de Groot P.W."/>
            <person name="Harris D."/>
            <person name="Hoyer L.L."/>
            <person name="Hube B."/>
            <person name="Klis F.M."/>
            <person name="Kodira C."/>
            <person name="Lennard N."/>
            <person name="Logue M.E."/>
            <person name="Martin R."/>
            <person name="Neiman A.M."/>
            <person name="Nikolaou E."/>
            <person name="Quail M.A."/>
            <person name="Quinn J."/>
            <person name="Santos M.C."/>
            <person name="Schmitzberger F.F."/>
            <person name="Sherlock G."/>
            <person name="Shah P."/>
            <person name="Silverstein K.A."/>
            <person name="Skrzypek M.S."/>
            <person name="Soll D."/>
            <person name="Staggs R."/>
            <person name="Stansfield I."/>
            <person name="Stumpf M.P."/>
            <person name="Sudbery P.E."/>
            <person name="Srikantha T."/>
            <person name="Zeng Q."/>
            <person name="Berman J."/>
            <person name="Berriman M."/>
            <person name="Heitman J."/>
            <person name="Gow N.A."/>
            <person name="Lorenz M.C."/>
            <person name="Birren B.W."/>
            <person name="Kellis M."/>
            <person name="Cuomo C.A."/>
        </authorList>
    </citation>
    <scope>NUCLEOTIDE SEQUENCE [LARGE SCALE GENOMIC DNA]</scope>
    <source>
        <strain evidence="13">ATCC 6260 / CBS 566 / DSM 6381 / JCM 1539 / NBRC 10279 / NRRL Y-324</strain>
    </source>
</reference>
<dbReference type="OrthoDB" id="331948at2759"/>
<evidence type="ECO:0000256" key="10">
    <source>
        <dbReference type="RuleBase" id="RU079119"/>
    </source>
</evidence>
<dbReference type="PROSITE" id="PS50216">
    <property type="entry name" value="DHHC"/>
    <property type="match status" value="1"/>
</dbReference>
<dbReference type="STRING" id="294746.A5DR46"/>
<organism evidence="12 13">
    <name type="scientific">Meyerozyma guilliermondii (strain ATCC 6260 / CBS 566 / DSM 6381 / JCM 1539 / NBRC 10279 / NRRL Y-324)</name>
    <name type="common">Yeast</name>
    <name type="synonym">Candida guilliermondii</name>
    <dbReference type="NCBI Taxonomy" id="294746"/>
    <lineage>
        <taxon>Eukaryota</taxon>
        <taxon>Fungi</taxon>
        <taxon>Dikarya</taxon>
        <taxon>Ascomycota</taxon>
        <taxon>Saccharomycotina</taxon>
        <taxon>Pichiomycetes</taxon>
        <taxon>Debaryomycetaceae</taxon>
        <taxon>Meyerozyma</taxon>
    </lineage>
</organism>
<keyword evidence="3 10" id="KW-0812">Transmembrane</keyword>
<dbReference type="GO" id="GO:0019706">
    <property type="term" value="F:protein-cysteine S-palmitoyltransferase activity"/>
    <property type="evidence" value="ECO:0007669"/>
    <property type="project" value="UniProtKB-EC"/>
</dbReference>
<evidence type="ECO:0000256" key="5">
    <source>
        <dbReference type="ARBA" id="ARBA00023136"/>
    </source>
</evidence>
<dbReference type="FunCoup" id="A5DR46">
    <property type="interactions" value="31"/>
</dbReference>
<feature type="transmembrane region" description="Helical" evidence="10">
    <location>
        <begin position="92"/>
        <end position="109"/>
    </location>
</feature>
<keyword evidence="4 10" id="KW-1133">Transmembrane helix</keyword>
<name>A5DR46_PICGU</name>
<dbReference type="InterPro" id="IPR001594">
    <property type="entry name" value="Palmitoyltrfase_DHHC"/>
</dbReference>
<evidence type="ECO:0000256" key="8">
    <source>
        <dbReference type="ARBA" id="ARBA00023315"/>
    </source>
</evidence>
<feature type="domain" description="Palmitoyltransferase DHHC" evidence="11">
    <location>
        <begin position="43"/>
        <end position="170"/>
    </location>
</feature>
<evidence type="ECO:0000256" key="4">
    <source>
        <dbReference type="ARBA" id="ARBA00022989"/>
    </source>
</evidence>
<keyword evidence="8 10" id="KW-0012">Acyltransferase</keyword>
<comment type="subcellular location">
    <subcellularLocation>
        <location evidence="1">Membrane</location>
        <topology evidence="1">Multi-pass membrane protein</topology>
    </subcellularLocation>
</comment>
<dbReference type="OMA" id="TMNCVGY"/>
<evidence type="ECO:0000259" key="11">
    <source>
        <dbReference type="Pfam" id="PF01529"/>
    </source>
</evidence>
<proteinExistence type="inferred from homology"/>
<dbReference type="HOGENOM" id="CLU_027721_8_0_1"/>
<dbReference type="KEGG" id="pgu:PGUG_05747"/>
<dbReference type="RefSeq" id="XP_001481984.2">
    <property type="nucleotide sequence ID" value="XM_001481934.1"/>
</dbReference>
<evidence type="ECO:0000256" key="3">
    <source>
        <dbReference type="ARBA" id="ARBA00022692"/>
    </source>
</evidence>
<comment type="domain">
    <text evidence="10">The DHHC domain is required for palmitoyltransferase activity.</text>
</comment>
<dbReference type="Pfam" id="PF01529">
    <property type="entry name" value="DHHC"/>
    <property type="match status" value="1"/>
</dbReference>
<keyword evidence="2 10" id="KW-0808">Transferase</keyword>
<protein>
    <recommendedName>
        <fullName evidence="10">Palmitoyltransferase</fullName>
        <ecNumber evidence="10">2.3.1.225</ecNumber>
    </recommendedName>
</protein>
<evidence type="ECO:0000313" key="12">
    <source>
        <dbReference type="EMBL" id="EDK41649.2"/>
    </source>
</evidence>
<dbReference type="PANTHER" id="PTHR12246">
    <property type="entry name" value="PALMITOYLTRANSFERASE ZDHHC16"/>
    <property type="match status" value="1"/>
</dbReference>
<dbReference type="GO" id="GO:0005783">
    <property type="term" value="C:endoplasmic reticulum"/>
    <property type="evidence" value="ECO:0007669"/>
    <property type="project" value="EnsemblFungi"/>
</dbReference>
<comment type="catalytic activity">
    <reaction evidence="9 10">
        <text>L-cysteinyl-[protein] + hexadecanoyl-CoA = S-hexadecanoyl-L-cysteinyl-[protein] + CoA</text>
        <dbReference type="Rhea" id="RHEA:36683"/>
        <dbReference type="Rhea" id="RHEA-COMP:10131"/>
        <dbReference type="Rhea" id="RHEA-COMP:11032"/>
        <dbReference type="ChEBI" id="CHEBI:29950"/>
        <dbReference type="ChEBI" id="CHEBI:57287"/>
        <dbReference type="ChEBI" id="CHEBI:57379"/>
        <dbReference type="ChEBI" id="CHEBI:74151"/>
        <dbReference type="EC" id="2.3.1.225"/>
    </reaction>
</comment>
<evidence type="ECO:0000256" key="2">
    <source>
        <dbReference type="ARBA" id="ARBA00022679"/>
    </source>
</evidence>
<evidence type="ECO:0000256" key="1">
    <source>
        <dbReference type="ARBA" id="ARBA00004141"/>
    </source>
</evidence>
<dbReference type="InParanoid" id="A5DR46"/>
<gene>
    <name evidence="12" type="ORF">PGUG_05747</name>
</gene>
<dbReference type="VEuPathDB" id="FungiDB:PGUG_05747"/>
<dbReference type="eggNOG" id="KOG1314">
    <property type="taxonomic scope" value="Eukaryota"/>
</dbReference>
<evidence type="ECO:0000256" key="9">
    <source>
        <dbReference type="ARBA" id="ARBA00048048"/>
    </source>
</evidence>
<dbReference type="EMBL" id="CH408162">
    <property type="protein sequence ID" value="EDK41649.2"/>
    <property type="molecule type" value="Genomic_DNA"/>
</dbReference>
<dbReference type="GeneID" id="5123807"/>
<keyword evidence="5 10" id="KW-0472">Membrane</keyword>
<evidence type="ECO:0000256" key="6">
    <source>
        <dbReference type="ARBA" id="ARBA00023139"/>
    </source>
</evidence>
<evidence type="ECO:0000313" key="13">
    <source>
        <dbReference type="Proteomes" id="UP000001997"/>
    </source>
</evidence>
<keyword evidence="7" id="KW-0449">Lipoprotein</keyword>
<dbReference type="EC" id="2.3.1.225" evidence="10"/>